<sequence>MLRQARPHGIIHVEHSRWSPISYHCRAYRIGRANTHPKISSGRSLYIAAKNVNRRSCDKGTMASPVVRFDKWACRMGFPTRQDSRYRLLATWTRSEMQ</sequence>
<dbReference type="Proteomes" id="UP000053841">
    <property type="component" value="Unassembled WGS sequence"/>
</dbReference>
<dbReference type="GeneID" id="19142636"/>
<protein>
    <submittedName>
        <fullName evidence="1">Uncharacterized protein</fullName>
    </submittedName>
</protein>
<dbReference type="AlphaFoldDB" id="W6XYN8"/>
<gene>
    <name evidence="1" type="ORF">COCCADRAFT_102808</name>
</gene>
<dbReference type="KEGG" id="bze:COCCADRAFT_102808"/>
<dbReference type="RefSeq" id="XP_007714852.1">
    <property type="nucleotide sequence ID" value="XM_007716662.1"/>
</dbReference>
<evidence type="ECO:0000313" key="2">
    <source>
        <dbReference type="Proteomes" id="UP000053841"/>
    </source>
</evidence>
<dbReference type="HOGENOM" id="CLU_2333345_0_0_1"/>
<reference evidence="1 2" key="1">
    <citation type="journal article" date="2013" name="PLoS Genet.">
        <title>Comparative genome structure, secondary metabolite, and effector coding capacity across Cochliobolus pathogens.</title>
        <authorList>
            <person name="Condon B.J."/>
            <person name="Leng Y."/>
            <person name="Wu D."/>
            <person name="Bushley K.E."/>
            <person name="Ohm R.A."/>
            <person name="Otillar R."/>
            <person name="Martin J."/>
            <person name="Schackwitz W."/>
            <person name="Grimwood J."/>
            <person name="MohdZainudin N."/>
            <person name="Xue C."/>
            <person name="Wang R."/>
            <person name="Manning V.A."/>
            <person name="Dhillon B."/>
            <person name="Tu Z.J."/>
            <person name="Steffenson B.J."/>
            <person name="Salamov A."/>
            <person name="Sun H."/>
            <person name="Lowry S."/>
            <person name="LaButti K."/>
            <person name="Han J."/>
            <person name="Copeland A."/>
            <person name="Lindquist E."/>
            <person name="Barry K."/>
            <person name="Schmutz J."/>
            <person name="Baker S.E."/>
            <person name="Ciuffetti L.M."/>
            <person name="Grigoriev I.V."/>
            <person name="Zhong S."/>
            <person name="Turgeon B.G."/>
        </authorList>
    </citation>
    <scope>NUCLEOTIDE SEQUENCE [LARGE SCALE GENOMIC DNA]</scope>
    <source>
        <strain evidence="1 2">26-R-13</strain>
    </source>
</reference>
<proteinExistence type="predicted"/>
<accession>W6XYN8</accession>
<dbReference type="EMBL" id="KI964685">
    <property type="protein sequence ID" value="EUC30848.1"/>
    <property type="molecule type" value="Genomic_DNA"/>
</dbReference>
<keyword evidence="2" id="KW-1185">Reference proteome</keyword>
<evidence type="ECO:0000313" key="1">
    <source>
        <dbReference type="EMBL" id="EUC30848.1"/>
    </source>
</evidence>
<name>W6XYN8_COCC2</name>
<organism evidence="1 2">
    <name type="scientific">Cochliobolus carbonum (strain 26-R-13)</name>
    <name type="common">Maize leaf spot fungus</name>
    <name type="synonym">Bipolaris zeicola</name>
    <dbReference type="NCBI Taxonomy" id="930089"/>
    <lineage>
        <taxon>Eukaryota</taxon>
        <taxon>Fungi</taxon>
        <taxon>Dikarya</taxon>
        <taxon>Ascomycota</taxon>
        <taxon>Pezizomycotina</taxon>
        <taxon>Dothideomycetes</taxon>
        <taxon>Pleosporomycetidae</taxon>
        <taxon>Pleosporales</taxon>
        <taxon>Pleosporineae</taxon>
        <taxon>Pleosporaceae</taxon>
        <taxon>Bipolaris</taxon>
    </lineage>
</organism>